<evidence type="ECO:0000256" key="1">
    <source>
        <dbReference type="SAM" id="Phobius"/>
    </source>
</evidence>
<sequence>MANTPIFGRAFWPLVALGASYFVVLGLLTVPWIQNHAIYMHKLQLTWRRDLTKPEEFGFARNQVTPFYIDTPDSESIFAWHILPLRLYASHRDTLVEEPSGIAKEFDSSLGLQLLRDDPEARLIISFHGNAGTVGAAWRPFYLRSLSAIDPDKIHILTIDYRGYGLSSGTPSEEGLITDGLSAVRWAMDVAKVSPDRIALVGQSLGTAVTFGVAERLVTGKGLGKHAGKKIELGAVVSIAGFSDMRGLLSTYAIGGVIPVLSPLKPYPKVQQWFSEFCLDTWRSDQRVASLVQNSSKLKLFLIHAKNDFEIPHEHAQKLFFAAANATLAEGEREGIVKDWWTVEGRAEKRELGAEGSMRRWNGGEAGNLVEEWIVTWGEHNRVVASAPVSLLVAKSLGLIGGKEDRIEG</sequence>
<dbReference type="PANTHER" id="PTHR12277">
    <property type="entry name" value="ALPHA/BETA HYDROLASE DOMAIN-CONTAINING PROTEIN"/>
    <property type="match status" value="1"/>
</dbReference>
<dbReference type="PANTHER" id="PTHR12277:SF81">
    <property type="entry name" value="PROTEIN ABHD13"/>
    <property type="match status" value="1"/>
</dbReference>
<dbReference type="InterPro" id="IPR000073">
    <property type="entry name" value="AB_hydrolase_1"/>
</dbReference>
<evidence type="ECO:0000313" key="3">
    <source>
        <dbReference type="EMBL" id="RPA76324.1"/>
    </source>
</evidence>
<evidence type="ECO:0000313" key="4">
    <source>
        <dbReference type="Proteomes" id="UP000275078"/>
    </source>
</evidence>
<feature type="domain" description="AB hydrolase-1" evidence="2">
    <location>
        <begin position="128"/>
        <end position="283"/>
    </location>
</feature>
<organism evidence="3 4">
    <name type="scientific">Ascobolus immersus RN42</name>
    <dbReference type="NCBI Taxonomy" id="1160509"/>
    <lineage>
        <taxon>Eukaryota</taxon>
        <taxon>Fungi</taxon>
        <taxon>Dikarya</taxon>
        <taxon>Ascomycota</taxon>
        <taxon>Pezizomycotina</taxon>
        <taxon>Pezizomycetes</taxon>
        <taxon>Pezizales</taxon>
        <taxon>Ascobolaceae</taxon>
        <taxon>Ascobolus</taxon>
    </lineage>
</organism>
<keyword evidence="1" id="KW-0472">Membrane</keyword>
<protein>
    <submittedName>
        <fullName evidence="3">Alpha/beta-hydrolase</fullName>
    </submittedName>
</protein>
<dbReference type="AlphaFoldDB" id="A0A3N4I392"/>
<name>A0A3N4I392_ASCIM</name>
<dbReference type="STRING" id="1160509.A0A3N4I392"/>
<feature type="transmembrane region" description="Helical" evidence="1">
    <location>
        <begin position="12"/>
        <end position="33"/>
    </location>
</feature>
<dbReference type="Pfam" id="PF12697">
    <property type="entry name" value="Abhydrolase_6"/>
    <property type="match status" value="1"/>
</dbReference>
<dbReference type="SUPFAM" id="SSF53474">
    <property type="entry name" value="alpha/beta-Hydrolases"/>
    <property type="match status" value="1"/>
</dbReference>
<gene>
    <name evidence="3" type="ORF">BJ508DRAFT_417666</name>
</gene>
<dbReference type="Proteomes" id="UP000275078">
    <property type="component" value="Unassembled WGS sequence"/>
</dbReference>
<evidence type="ECO:0000259" key="2">
    <source>
        <dbReference type="Pfam" id="PF12697"/>
    </source>
</evidence>
<dbReference type="Gene3D" id="3.40.50.1820">
    <property type="entry name" value="alpha/beta hydrolase"/>
    <property type="match status" value="1"/>
</dbReference>
<keyword evidence="3" id="KW-0378">Hydrolase</keyword>
<dbReference type="OrthoDB" id="446723at2759"/>
<dbReference type="GO" id="GO:0016787">
    <property type="term" value="F:hydrolase activity"/>
    <property type="evidence" value="ECO:0007669"/>
    <property type="project" value="UniProtKB-KW"/>
</dbReference>
<proteinExistence type="predicted"/>
<keyword evidence="1" id="KW-0812">Transmembrane</keyword>
<keyword evidence="1" id="KW-1133">Transmembrane helix</keyword>
<keyword evidence="4" id="KW-1185">Reference proteome</keyword>
<dbReference type="InterPro" id="IPR029058">
    <property type="entry name" value="AB_hydrolase_fold"/>
</dbReference>
<reference evidence="3 4" key="1">
    <citation type="journal article" date="2018" name="Nat. Ecol. Evol.">
        <title>Pezizomycetes genomes reveal the molecular basis of ectomycorrhizal truffle lifestyle.</title>
        <authorList>
            <person name="Murat C."/>
            <person name="Payen T."/>
            <person name="Noel B."/>
            <person name="Kuo A."/>
            <person name="Morin E."/>
            <person name="Chen J."/>
            <person name="Kohler A."/>
            <person name="Krizsan K."/>
            <person name="Balestrini R."/>
            <person name="Da Silva C."/>
            <person name="Montanini B."/>
            <person name="Hainaut M."/>
            <person name="Levati E."/>
            <person name="Barry K.W."/>
            <person name="Belfiori B."/>
            <person name="Cichocki N."/>
            <person name="Clum A."/>
            <person name="Dockter R.B."/>
            <person name="Fauchery L."/>
            <person name="Guy J."/>
            <person name="Iotti M."/>
            <person name="Le Tacon F."/>
            <person name="Lindquist E.A."/>
            <person name="Lipzen A."/>
            <person name="Malagnac F."/>
            <person name="Mello A."/>
            <person name="Molinier V."/>
            <person name="Miyauchi S."/>
            <person name="Poulain J."/>
            <person name="Riccioni C."/>
            <person name="Rubini A."/>
            <person name="Sitrit Y."/>
            <person name="Splivallo R."/>
            <person name="Traeger S."/>
            <person name="Wang M."/>
            <person name="Zifcakova L."/>
            <person name="Wipf D."/>
            <person name="Zambonelli A."/>
            <person name="Paolocci F."/>
            <person name="Nowrousian M."/>
            <person name="Ottonello S."/>
            <person name="Baldrian P."/>
            <person name="Spatafora J.W."/>
            <person name="Henrissat B."/>
            <person name="Nagy L.G."/>
            <person name="Aury J.M."/>
            <person name="Wincker P."/>
            <person name="Grigoriev I.V."/>
            <person name="Bonfante P."/>
            <person name="Martin F.M."/>
        </authorList>
    </citation>
    <scope>NUCLEOTIDE SEQUENCE [LARGE SCALE GENOMIC DNA]</scope>
    <source>
        <strain evidence="3 4">RN42</strain>
    </source>
</reference>
<dbReference type="EMBL" id="ML119747">
    <property type="protein sequence ID" value="RPA76324.1"/>
    <property type="molecule type" value="Genomic_DNA"/>
</dbReference>
<accession>A0A3N4I392</accession>